<sequence length="231" mass="24949">MESFQFQYPPGPAENVVGCCPTGFSCGIDNIYENKPDLYFQTCIAVPTSTAFAAALCNKNETEDSTSSVTSLTVSFPAPNLSMLSMWAPLVQLVYQESDLSGFLMPSLPKSSSVPPKVHRRCAGVIVGIVIGALTLIVFMFALVWFLLLRRQRQMKRGNPNGDSAAVPDWLKAELPGQAKQLYEAGGKNIGRELPTGTTCLTQELEVPEVEGTSDRNDNSCAGTRGVGYNT</sequence>
<keyword evidence="2" id="KW-1133">Transmembrane helix</keyword>
<evidence type="ECO:0000313" key="3">
    <source>
        <dbReference type="EMBL" id="KAF2230162.1"/>
    </source>
</evidence>
<keyword evidence="2" id="KW-0812">Transmembrane</keyword>
<accession>A0A6A6GWJ2</accession>
<keyword evidence="2" id="KW-0472">Membrane</keyword>
<evidence type="ECO:0000256" key="1">
    <source>
        <dbReference type="SAM" id="MobiDB-lite"/>
    </source>
</evidence>
<dbReference type="AlphaFoldDB" id="A0A6A6GWJ2"/>
<name>A0A6A6GWJ2_VIRVR</name>
<proteinExistence type="predicted"/>
<dbReference type="EMBL" id="ML991846">
    <property type="protein sequence ID" value="KAF2230162.1"/>
    <property type="molecule type" value="Genomic_DNA"/>
</dbReference>
<gene>
    <name evidence="3" type="ORF">EV356DRAFT_349903</name>
</gene>
<reference evidence="3" key="1">
    <citation type="journal article" date="2020" name="Stud. Mycol.">
        <title>101 Dothideomycetes genomes: a test case for predicting lifestyles and emergence of pathogens.</title>
        <authorList>
            <person name="Haridas S."/>
            <person name="Albert R."/>
            <person name="Binder M."/>
            <person name="Bloem J."/>
            <person name="Labutti K."/>
            <person name="Salamov A."/>
            <person name="Andreopoulos B."/>
            <person name="Baker S."/>
            <person name="Barry K."/>
            <person name="Bills G."/>
            <person name="Bluhm B."/>
            <person name="Cannon C."/>
            <person name="Castanera R."/>
            <person name="Culley D."/>
            <person name="Daum C."/>
            <person name="Ezra D."/>
            <person name="Gonzalez J."/>
            <person name="Henrissat B."/>
            <person name="Kuo A."/>
            <person name="Liang C."/>
            <person name="Lipzen A."/>
            <person name="Lutzoni F."/>
            <person name="Magnuson J."/>
            <person name="Mondo S."/>
            <person name="Nolan M."/>
            <person name="Ohm R."/>
            <person name="Pangilinan J."/>
            <person name="Park H.-J."/>
            <person name="Ramirez L."/>
            <person name="Alfaro M."/>
            <person name="Sun H."/>
            <person name="Tritt A."/>
            <person name="Yoshinaga Y."/>
            <person name="Zwiers L.-H."/>
            <person name="Turgeon B."/>
            <person name="Goodwin S."/>
            <person name="Spatafora J."/>
            <person name="Crous P."/>
            <person name="Grigoriev I."/>
        </authorList>
    </citation>
    <scope>NUCLEOTIDE SEQUENCE</scope>
    <source>
        <strain evidence="3">Tuck. ex Michener</strain>
    </source>
</reference>
<dbReference type="OrthoDB" id="5429716at2759"/>
<evidence type="ECO:0000256" key="2">
    <source>
        <dbReference type="SAM" id="Phobius"/>
    </source>
</evidence>
<feature type="transmembrane region" description="Helical" evidence="2">
    <location>
        <begin position="123"/>
        <end position="148"/>
    </location>
</feature>
<protein>
    <submittedName>
        <fullName evidence="3">Uncharacterized protein</fullName>
    </submittedName>
</protein>
<dbReference type="Proteomes" id="UP000800092">
    <property type="component" value="Unassembled WGS sequence"/>
</dbReference>
<organism evidence="3 4">
    <name type="scientific">Viridothelium virens</name>
    <name type="common">Speckled blister lichen</name>
    <name type="synonym">Trypethelium virens</name>
    <dbReference type="NCBI Taxonomy" id="1048519"/>
    <lineage>
        <taxon>Eukaryota</taxon>
        <taxon>Fungi</taxon>
        <taxon>Dikarya</taxon>
        <taxon>Ascomycota</taxon>
        <taxon>Pezizomycotina</taxon>
        <taxon>Dothideomycetes</taxon>
        <taxon>Dothideomycetes incertae sedis</taxon>
        <taxon>Trypetheliales</taxon>
        <taxon>Trypetheliaceae</taxon>
        <taxon>Viridothelium</taxon>
    </lineage>
</organism>
<keyword evidence="4" id="KW-1185">Reference proteome</keyword>
<feature type="region of interest" description="Disordered" evidence="1">
    <location>
        <begin position="208"/>
        <end position="231"/>
    </location>
</feature>
<evidence type="ECO:0000313" key="4">
    <source>
        <dbReference type="Proteomes" id="UP000800092"/>
    </source>
</evidence>